<organism evidence="1 2">
    <name type="scientific">Rhizobium johnstonii (strain DSM 114642 / LMG 32736 / 3841)</name>
    <name type="common">Rhizobium leguminosarum bv. viciae</name>
    <dbReference type="NCBI Taxonomy" id="216596"/>
    <lineage>
        <taxon>Bacteria</taxon>
        <taxon>Pseudomonadati</taxon>
        <taxon>Pseudomonadota</taxon>
        <taxon>Alphaproteobacteria</taxon>
        <taxon>Hyphomicrobiales</taxon>
        <taxon>Rhizobiaceae</taxon>
        <taxon>Rhizobium/Agrobacterium group</taxon>
        <taxon>Rhizobium</taxon>
        <taxon>Rhizobium johnstonii</taxon>
    </lineage>
</organism>
<gene>
    <name evidence="1" type="ordered locus">RL3373</name>
</gene>
<proteinExistence type="predicted"/>
<accession>Q1MDW7</accession>
<evidence type="ECO:0000313" key="2">
    <source>
        <dbReference type="Proteomes" id="UP000006575"/>
    </source>
</evidence>
<protein>
    <submittedName>
        <fullName evidence="1">Uncharacterized protein</fullName>
    </submittedName>
</protein>
<reference evidence="1 2" key="1">
    <citation type="journal article" date="2006" name="Genome Biol.">
        <title>The genome of Rhizobium leguminosarum has recognizable core and accessory components.</title>
        <authorList>
            <person name="Young J.W."/>
            <person name="Crossman L.C."/>
            <person name="Johnston A.W.B."/>
            <person name="Thomson N.R."/>
            <person name="Ghazoui Z.F."/>
            <person name="Hull K.H."/>
            <person name="Wexler M."/>
            <person name="Curson A.R.J."/>
            <person name="Todd J.D."/>
            <person name="Poole P.S."/>
            <person name="Mauchline T.H."/>
            <person name="East A.K."/>
            <person name="Quail M.A."/>
            <person name="Churcher C."/>
            <person name="Arrowsmith C."/>
            <person name="Cherevach A."/>
            <person name="Chillingworth T."/>
            <person name="Clarke K."/>
            <person name="Cronin A."/>
            <person name="Davis P."/>
            <person name="Fraser A."/>
            <person name="Hance Z."/>
            <person name="Hauser H."/>
            <person name="Jagels K."/>
            <person name="Moule S."/>
            <person name="Mungall K."/>
            <person name="Norbertczak H."/>
            <person name="Rabbinowitsch E."/>
            <person name="Sanders M."/>
            <person name="Simmonds M."/>
            <person name="Whitehead S."/>
            <person name="Parkhill J."/>
        </authorList>
    </citation>
    <scope>NUCLEOTIDE SEQUENCE [LARGE SCALE GENOMIC DNA]</scope>
    <source>
        <strain evidence="2">DSM 114642 / LMG 32736 / 3841</strain>
    </source>
</reference>
<dbReference type="HOGENOM" id="CLU_2466842_0_0_5"/>
<keyword evidence="2" id="KW-1185">Reference proteome</keyword>
<evidence type="ECO:0000313" key="1">
    <source>
        <dbReference type="EMBL" id="CAK08860.1"/>
    </source>
</evidence>
<dbReference type="Proteomes" id="UP000006575">
    <property type="component" value="Chromosome"/>
</dbReference>
<dbReference type="eggNOG" id="ENOG50312HJ">
    <property type="taxonomic scope" value="Bacteria"/>
</dbReference>
<name>Q1MDW7_RHIJ3</name>
<dbReference type="EnsemblBacteria" id="CAK08860">
    <property type="protein sequence ID" value="CAK08860"/>
    <property type="gene ID" value="RL3373"/>
</dbReference>
<dbReference type="AlphaFoldDB" id="Q1MDW7"/>
<dbReference type="KEGG" id="rle:RL3373"/>
<dbReference type="EMBL" id="AM236080">
    <property type="protein sequence ID" value="CAK08860.1"/>
    <property type="molecule type" value="Genomic_DNA"/>
</dbReference>
<sequence>MANIVGIEVPVIVEQRKRAAAGNTERLDVFLDQAHMRLAQPFILDQRAVILRIGEDDQHPFPVAKLLERLRKLRLTPGCTDDFMNNRF</sequence>